<protein>
    <submittedName>
        <fullName evidence="2">Tat-linked quality control protein TatD</fullName>
    </submittedName>
</protein>
<dbReference type="InterPro" id="IPR001130">
    <property type="entry name" value="TatD-like"/>
</dbReference>
<dbReference type="PANTHER" id="PTHR46124">
    <property type="entry name" value="D-AMINOACYL-TRNA DEACYLASE"/>
    <property type="match status" value="1"/>
</dbReference>
<dbReference type="RefSeq" id="WP_258393004.1">
    <property type="nucleotide sequence ID" value="NZ_AP019769.1"/>
</dbReference>
<feature type="binding site" evidence="1">
    <location>
        <position position="129"/>
    </location>
    <ligand>
        <name>a divalent metal cation</name>
        <dbReference type="ChEBI" id="CHEBI:60240"/>
        <label>2</label>
    </ligand>
</feature>
<feature type="binding site" evidence="1">
    <location>
        <position position="151"/>
    </location>
    <ligand>
        <name>a divalent metal cation</name>
        <dbReference type="ChEBI" id="CHEBI:60240"/>
        <label>2</label>
    </ligand>
</feature>
<dbReference type="KEGG" id="naer:MJ1_0536"/>
<reference evidence="3" key="1">
    <citation type="journal article" date="2022" name="Int. J. Syst. Evol. Microbiol.">
        <title>Nanobdella aerobiophila gen. nov., sp. nov., a thermoacidophilic, obligate ectosymbiotic archaeon, and proposal of Nanobdellaceae fam. nov., Nanobdellales ord. nov. and Nanobdellia class. nov.</title>
        <authorList>
            <person name="Kato S."/>
            <person name="Ogasawara A."/>
            <person name="Itoh T."/>
            <person name="Sakai H.D."/>
            <person name="Shimizu M."/>
            <person name="Yuki M."/>
            <person name="Kaneko M."/>
            <person name="Takashina T."/>
            <person name="Ohkuma M."/>
        </authorList>
    </citation>
    <scope>NUCLEOTIDE SEQUENCE [LARGE SCALE GENOMIC DNA]</scope>
    <source>
        <strain evidence="3">MJ1</strain>
    </source>
</reference>
<dbReference type="Proteomes" id="UP001055553">
    <property type="component" value="Chromosome"/>
</dbReference>
<keyword evidence="3" id="KW-1185">Reference proteome</keyword>
<evidence type="ECO:0000313" key="2">
    <source>
        <dbReference type="EMBL" id="BBL45689.1"/>
    </source>
</evidence>
<dbReference type="GO" id="GO:0016788">
    <property type="term" value="F:hydrolase activity, acting on ester bonds"/>
    <property type="evidence" value="ECO:0007669"/>
    <property type="project" value="InterPro"/>
</dbReference>
<dbReference type="Gene3D" id="3.20.20.140">
    <property type="entry name" value="Metal-dependent hydrolases"/>
    <property type="match status" value="1"/>
</dbReference>
<dbReference type="CDD" id="cd01310">
    <property type="entry name" value="TatD_DNAse"/>
    <property type="match status" value="1"/>
</dbReference>
<feature type="binding site" evidence="1">
    <location>
        <position position="8"/>
    </location>
    <ligand>
        <name>a divalent metal cation</name>
        <dbReference type="ChEBI" id="CHEBI:60240"/>
        <label>1</label>
    </ligand>
</feature>
<dbReference type="PANTHER" id="PTHR46124:SF2">
    <property type="entry name" value="D-AMINOACYL-TRNA DEACYLASE"/>
    <property type="match status" value="1"/>
</dbReference>
<dbReference type="AlphaFoldDB" id="A0A915SFX3"/>
<dbReference type="EMBL" id="AP019769">
    <property type="protein sequence ID" value="BBL45689.1"/>
    <property type="molecule type" value="Genomic_DNA"/>
</dbReference>
<feature type="binding site" evidence="1">
    <location>
        <position position="6"/>
    </location>
    <ligand>
        <name>a divalent metal cation</name>
        <dbReference type="ChEBI" id="CHEBI:60240"/>
        <label>1</label>
    </ligand>
</feature>
<sequence>MIVDDHAHIFIYNDNKKIEENIEKNVKYIIENATDIGSINQVIEESKRYDIIYYALGLYPEIIENMEEDQIEKILNFIENNKDKKFVAIGEVGLDYAHEINEELVKKQKIYFERFLEISEKIKKPIIIHARRAESDVLEMLSSYNTKKVLHSFWKPSLVNKAIDLGCYLSIPAIVYRDEGFQKILKEAPIELITTETDAPYLDPIEKRKLVNNSWKVVYSIKKISEIKNMDEKEVEDTIYNNFIKLYDIYDE</sequence>
<evidence type="ECO:0000256" key="1">
    <source>
        <dbReference type="PIRSR" id="PIRSR005902-1"/>
    </source>
</evidence>
<feature type="binding site" evidence="1">
    <location>
        <position position="198"/>
    </location>
    <ligand>
        <name>a divalent metal cation</name>
        <dbReference type="ChEBI" id="CHEBI:60240"/>
        <label>1</label>
    </ligand>
</feature>
<evidence type="ECO:0000313" key="3">
    <source>
        <dbReference type="Proteomes" id="UP001055553"/>
    </source>
</evidence>
<dbReference type="Pfam" id="PF01026">
    <property type="entry name" value="TatD_DNase"/>
    <property type="match status" value="1"/>
</dbReference>
<dbReference type="GO" id="GO:0046872">
    <property type="term" value="F:metal ion binding"/>
    <property type="evidence" value="ECO:0007669"/>
    <property type="project" value="UniProtKB-KW"/>
</dbReference>
<keyword evidence="1" id="KW-0479">Metal-binding</keyword>
<gene>
    <name evidence="2" type="ORF">MJ1_0536</name>
</gene>
<dbReference type="InterPro" id="IPR032466">
    <property type="entry name" value="Metal_Hydrolase"/>
</dbReference>
<feature type="binding site" evidence="1">
    <location>
        <position position="91"/>
    </location>
    <ligand>
        <name>a divalent metal cation</name>
        <dbReference type="ChEBI" id="CHEBI:60240"/>
        <label>1</label>
    </ligand>
</feature>
<organism evidence="2 3">
    <name type="scientific">Nanobdella aerobiophila</name>
    <dbReference type="NCBI Taxonomy" id="2586965"/>
    <lineage>
        <taxon>Archaea</taxon>
        <taxon>Nanobdellota</taxon>
        <taxon>Nanobdellia</taxon>
        <taxon>Nanobdellales</taxon>
        <taxon>Nanobdellaceae</taxon>
        <taxon>Nanobdella</taxon>
    </lineage>
</organism>
<dbReference type="GeneID" id="74568483"/>
<dbReference type="SUPFAM" id="SSF51556">
    <property type="entry name" value="Metallo-dependent hydrolases"/>
    <property type="match status" value="1"/>
</dbReference>
<name>A0A915SFX3_9ARCH</name>
<dbReference type="PIRSF" id="PIRSF005902">
    <property type="entry name" value="DNase_TatD"/>
    <property type="match status" value="1"/>
</dbReference>
<accession>A0A915SFX3</accession>
<proteinExistence type="predicted"/>